<sequence>MTPTPQESATFVPLSRFFSSSTTKRSVQATCLSRVFSNLCHPATPIAIAAGRRRRLLNGRR</sequence>
<reference evidence="1" key="1">
    <citation type="submission" date="2014-09" db="EMBL/GenBank/DDBJ databases">
        <authorList>
            <person name="Magalhaes I.L.F."/>
            <person name="Oliveira U."/>
            <person name="Santos F.R."/>
            <person name="Vidigal T.H.D.A."/>
            <person name="Brescovit A.D."/>
            <person name="Santos A.J."/>
        </authorList>
    </citation>
    <scope>NUCLEOTIDE SEQUENCE</scope>
    <source>
        <tissue evidence="1">Shoot tissue taken approximately 20 cm above the soil surface</tissue>
    </source>
</reference>
<dbReference type="AlphaFoldDB" id="A0A0A9DJD8"/>
<name>A0A0A9DJD8_ARUDO</name>
<organism evidence="1">
    <name type="scientific">Arundo donax</name>
    <name type="common">Giant reed</name>
    <name type="synonym">Donax arundinaceus</name>
    <dbReference type="NCBI Taxonomy" id="35708"/>
    <lineage>
        <taxon>Eukaryota</taxon>
        <taxon>Viridiplantae</taxon>
        <taxon>Streptophyta</taxon>
        <taxon>Embryophyta</taxon>
        <taxon>Tracheophyta</taxon>
        <taxon>Spermatophyta</taxon>
        <taxon>Magnoliopsida</taxon>
        <taxon>Liliopsida</taxon>
        <taxon>Poales</taxon>
        <taxon>Poaceae</taxon>
        <taxon>PACMAD clade</taxon>
        <taxon>Arundinoideae</taxon>
        <taxon>Arundineae</taxon>
        <taxon>Arundo</taxon>
    </lineage>
</organism>
<reference evidence="1" key="2">
    <citation type="journal article" date="2015" name="Data Brief">
        <title>Shoot transcriptome of the giant reed, Arundo donax.</title>
        <authorList>
            <person name="Barrero R.A."/>
            <person name="Guerrero F.D."/>
            <person name="Moolhuijzen P."/>
            <person name="Goolsby J.A."/>
            <person name="Tidwell J."/>
            <person name="Bellgard S.E."/>
            <person name="Bellgard M.I."/>
        </authorList>
    </citation>
    <scope>NUCLEOTIDE SEQUENCE</scope>
    <source>
        <tissue evidence="1">Shoot tissue taken approximately 20 cm above the soil surface</tissue>
    </source>
</reference>
<dbReference type="EMBL" id="GBRH01211097">
    <property type="protein sequence ID" value="JAD86798.1"/>
    <property type="molecule type" value="Transcribed_RNA"/>
</dbReference>
<evidence type="ECO:0000313" key="1">
    <source>
        <dbReference type="EMBL" id="JAD86798.1"/>
    </source>
</evidence>
<accession>A0A0A9DJD8</accession>
<protein>
    <submittedName>
        <fullName evidence="1">Uncharacterized protein</fullName>
    </submittedName>
</protein>
<proteinExistence type="predicted"/>